<dbReference type="InterPro" id="IPR050148">
    <property type="entry name" value="Terpene_synthase-like"/>
</dbReference>
<dbReference type="OMA" id="ISTWWRE"/>
<dbReference type="SFLD" id="SFLDG01019">
    <property type="entry name" value="Terpene_Cyclase_Like_1_C_Termi"/>
    <property type="match status" value="1"/>
</dbReference>
<dbReference type="PANTHER" id="PTHR31225">
    <property type="entry name" value="OS04G0344100 PROTEIN-RELATED"/>
    <property type="match status" value="1"/>
</dbReference>
<evidence type="ECO:0000256" key="2">
    <source>
        <dbReference type="ARBA" id="ARBA00022842"/>
    </source>
</evidence>
<keyword evidence="1" id="KW-0479">Metal-binding</keyword>
<evidence type="ECO:0000256" key="3">
    <source>
        <dbReference type="ARBA" id="ARBA00023239"/>
    </source>
</evidence>
<dbReference type="GO" id="GO:0016102">
    <property type="term" value="P:diterpenoid biosynthetic process"/>
    <property type="evidence" value="ECO:0007669"/>
    <property type="project" value="InterPro"/>
</dbReference>
<dbReference type="Proteomes" id="UP000243459">
    <property type="component" value="Chromosome 4"/>
</dbReference>
<dbReference type="SFLD" id="SFLDS00005">
    <property type="entry name" value="Isoprenoid_Synthase_Type_I"/>
    <property type="match status" value="1"/>
</dbReference>
<dbReference type="InterPro" id="IPR044814">
    <property type="entry name" value="Terpene_cyclase_plant_C1"/>
</dbReference>
<keyword evidence="3" id="KW-0456">Lyase</keyword>
<dbReference type="Gramene" id="ONK72264">
    <property type="protein sequence ID" value="ONK72264"/>
    <property type="gene ID" value="A4U43_C04F17540"/>
</dbReference>
<name>A0A5P1F272_ASPOF</name>
<evidence type="ECO:0000313" key="7">
    <source>
        <dbReference type="Proteomes" id="UP000243459"/>
    </source>
</evidence>
<dbReference type="PANTHER" id="PTHR31225:SF93">
    <property type="entry name" value="ALPHA-HUMULENE_(-)-(E)-BETA-CARYOPHYLLENE SYNTHASE"/>
    <property type="match status" value="1"/>
</dbReference>
<dbReference type="InterPro" id="IPR001906">
    <property type="entry name" value="Terpene_synth_N"/>
</dbReference>
<dbReference type="AlphaFoldDB" id="A0A5P1F272"/>
<keyword evidence="7" id="KW-1185">Reference proteome</keyword>
<dbReference type="FunFam" id="1.10.600.10:FF:000007">
    <property type="entry name" value="Isoprene synthase, chloroplastic"/>
    <property type="match status" value="1"/>
</dbReference>
<evidence type="ECO:0008006" key="8">
    <source>
        <dbReference type="Google" id="ProtNLM"/>
    </source>
</evidence>
<dbReference type="InterPro" id="IPR005630">
    <property type="entry name" value="Terpene_synthase_metal-bd"/>
</dbReference>
<dbReference type="Pfam" id="PF01397">
    <property type="entry name" value="Terpene_synth"/>
    <property type="match status" value="1"/>
</dbReference>
<keyword evidence="2" id="KW-0460">Magnesium</keyword>
<dbReference type="GO" id="GO:0000287">
    <property type="term" value="F:magnesium ion binding"/>
    <property type="evidence" value="ECO:0007669"/>
    <property type="project" value="InterPro"/>
</dbReference>
<evidence type="ECO:0000313" key="6">
    <source>
        <dbReference type="EMBL" id="ONK72264.1"/>
    </source>
</evidence>
<dbReference type="InterPro" id="IPR008930">
    <property type="entry name" value="Terpenoid_cyclase/PrenylTrfase"/>
</dbReference>
<feature type="domain" description="Terpene synthase N-terminal" evidence="4">
    <location>
        <begin position="2"/>
        <end position="150"/>
    </location>
</feature>
<accession>A0A5P1F272</accession>
<organism evidence="6 7">
    <name type="scientific">Asparagus officinalis</name>
    <name type="common">Garden asparagus</name>
    <dbReference type="NCBI Taxonomy" id="4686"/>
    <lineage>
        <taxon>Eukaryota</taxon>
        <taxon>Viridiplantae</taxon>
        <taxon>Streptophyta</taxon>
        <taxon>Embryophyta</taxon>
        <taxon>Tracheophyta</taxon>
        <taxon>Spermatophyta</taxon>
        <taxon>Magnoliopsida</taxon>
        <taxon>Liliopsida</taxon>
        <taxon>Asparagales</taxon>
        <taxon>Asparagaceae</taxon>
        <taxon>Asparagoideae</taxon>
        <taxon>Asparagus</taxon>
    </lineage>
</organism>
<dbReference type="InterPro" id="IPR036965">
    <property type="entry name" value="Terpene_synth_N_sf"/>
</dbReference>
<protein>
    <recommendedName>
        <fullName evidence="8">Terpene synthase N-terminal domain-containing protein</fullName>
    </recommendedName>
</protein>
<evidence type="ECO:0000259" key="4">
    <source>
        <dbReference type="Pfam" id="PF01397"/>
    </source>
</evidence>
<evidence type="ECO:0000256" key="1">
    <source>
        <dbReference type="ARBA" id="ARBA00022723"/>
    </source>
</evidence>
<dbReference type="GO" id="GO:0010333">
    <property type="term" value="F:terpene synthase activity"/>
    <property type="evidence" value="ECO:0007669"/>
    <property type="project" value="InterPro"/>
</dbReference>
<dbReference type="FunFam" id="1.50.10.130:FF:000001">
    <property type="entry name" value="Isoprene synthase, chloroplastic"/>
    <property type="match status" value="1"/>
</dbReference>
<dbReference type="Gene3D" id="1.10.600.10">
    <property type="entry name" value="Farnesyl Diphosphate Synthase"/>
    <property type="match status" value="1"/>
</dbReference>
<evidence type="ECO:0000259" key="5">
    <source>
        <dbReference type="Pfam" id="PF03936"/>
    </source>
</evidence>
<dbReference type="Gene3D" id="1.50.10.130">
    <property type="entry name" value="Terpene synthase, N-terminal domain"/>
    <property type="match status" value="1"/>
</dbReference>
<dbReference type="InterPro" id="IPR034741">
    <property type="entry name" value="Terpene_cyclase-like_1_C"/>
</dbReference>
<gene>
    <name evidence="6" type="ORF">A4U43_C04F17540</name>
</gene>
<sequence length="504" mass="58451">MEELKEEAAALLSINKKDIGTTLSLIDEIQRLGLEYHFKEEINESLRHVLAEVEEIDDTHSVALSFRLLRQQGYYVSSNVFKKLKDKGGKFKEELSRDAKGLLFLYEASWLGTREDEILDEAMDFAKVHMERLLVHDKDGVLAAQIERALEMPYHRCMRRLEARHYFTMHKDEKERRHVFFELAKLDFNLLQSMHQTEIKAISTWWRELGLIKKLSFARDRVVECYFWILGVHFEPQFSEGRILLTKIIALTSVMDDIFDAYGTLEELHQFNDAIQRWDVQDVSKMPEYMIIYLHSFMSLIREIEEELCRKGMLHHKYYLAESIKALVGAYFKEAKWANKGYMPTLEEYLNISVMSSGYPMLICVALIVMEQEVTAAVLDLVLSVPKAVEASALISRLRDDLVSTKMEQERKHVASSVQCYMNDHGVTEQVARLKLSTMVANAWKDLNQGCLQYSCPSQRNLNMLALNFVRMAEVIYKHEDGYTNPSGEMKQNIGLLLLHSVHG</sequence>
<dbReference type="SUPFAM" id="SSF48576">
    <property type="entry name" value="Terpenoid synthases"/>
    <property type="match status" value="1"/>
</dbReference>
<reference evidence="7" key="1">
    <citation type="journal article" date="2017" name="Nat. Commun.">
        <title>The asparagus genome sheds light on the origin and evolution of a young Y chromosome.</title>
        <authorList>
            <person name="Harkess A."/>
            <person name="Zhou J."/>
            <person name="Xu C."/>
            <person name="Bowers J.E."/>
            <person name="Van der Hulst R."/>
            <person name="Ayyampalayam S."/>
            <person name="Mercati F."/>
            <person name="Riccardi P."/>
            <person name="McKain M.R."/>
            <person name="Kakrana A."/>
            <person name="Tang H."/>
            <person name="Ray J."/>
            <person name="Groenendijk J."/>
            <person name="Arikit S."/>
            <person name="Mathioni S.M."/>
            <person name="Nakano M."/>
            <person name="Shan H."/>
            <person name="Telgmann-Rauber A."/>
            <person name="Kanno A."/>
            <person name="Yue Z."/>
            <person name="Chen H."/>
            <person name="Li W."/>
            <person name="Chen Y."/>
            <person name="Xu X."/>
            <person name="Zhang Y."/>
            <person name="Luo S."/>
            <person name="Chen H."/>
            <person name="Gao J."/>
            <person name="Mao Z."/>
            <person name="Pires J.C."/>
            <person name="Luo M."/>
            <person name="Kudrna D."/>
            <person name="Wing R.A."/>
            <person name="Meyers B.C."/>
            <person name="Yi K."/>
            <person name="Kong H."/>
            <person name="Lavrijsen P."/>
            <person name="Sunseri F."/>
            <person name="Falavigna A."/>
            <person name="Ye Y."/>
            <person name="Leebens-Mack J.H."/>
            <person name="Chen G."/>
        </authorList>
    </citation>
    <scope>NUCLEOTIDE SEQUENCE [LARGE SCALE GENOMIC DNA]</scope>
    <source>
        <strain evidence="7">cv. DH0086</strain>
    </source>
</reference>
<feature type="domain" description="Terpene synthase metal-binding" evidence="5">
    <location>
        <begin position="208"/>
        <end position="446"/>
    </location>
</feature>
<dbReference type="CDD" id="cd00684">
    <property type="entry name" value="Terpene_cyclase_plant_C1"/>
    <property type="match status" value="1"/>
</dbReference>
<dbReference type="Pfam" id="PF03936">
    <property type="entry name" value="Terpene_synth_C"/>
    <property type="match status" value="1"/>
</dbReference>
<dbReference type="InterPro" id="IPR008949">
    <property type="entry name" value="Isoprenoid_synthase_dom_sf"/>
</dbReference>
<proteinExistence type="predicted"/>
<dbReference type="EMBL" id="CM007384">
    <property type="protein sequence ID" value="ONK72264.1"/>
    <property type="molecule type" value="Genomic_DNA"/>
</dbReference>
<dbReference type="SUPFAM" id="SSF48239">
    <property type="entry name" value="Terpenoid cyclases/Protein prenyltransferases"/>
    <property type="match status" value="1"/>
</dbReference>